<evidence type="ECO:0000313" key="3">
    <source>
        <dbReference type="Proteomes" id="UP000327013"/>
    </source>
</evidence>
<dbReference type="OrthoDB" id="1784555at2759"/>
<name>A0A5N6QX08_9ROSI</name>
<dbReference type="EMBL" id="CM017323">
    <property type="protein sequence ID" value="KAE8022093.1"/>
    <property type="molecule type" value="Genomic_DNA"/>
</dbReference>
<feature type="compositionally biased region" description="Basic and acidic residues" evidence="1">
    <location>
        <begin position="19"/>
        <end position="32"/>
    </location>
</feature>
<dbReference type="Proteomes" id="UP000327013">
    <property type="component" value="Chromosome 3"/>
</dbReference>
<feature type="region of interest" description="Disordered" evidence="1">
    <location>
        <begin position="1"/>
        <end position="46"/>
    </location>
</feature>
<gene>
    <name evidence="2" type="ORF">FH972_007926</name>
</gene>
<organism evidence="2 3">
    <name type="scientific">Carpinus fangiana</name>
    <dbReference type="NCBI Taxonomy" id="176857"/>
    <lineage>
        <taxon>Eukaryota</taxon>
        <taxon>Viridiplantae</taxon>
        <taxon>Streptophyta</taxon>
        <taxon>Embryophyta</taxon>
        <taxon>Tracheophyta</taxon>
        <taxon>Spermatophyta</taxon>
        <taxon>Magnoliopsida</taxon>
        <taxon>eudicotyledons</taxon>
        <taxon>Gunneridae</taxon>
        <taxon>Pentapetalae</taxon>
        <taxon>rosids</taxon>
        <taxon>fabids</taxon>
        <taxon>Fagales</taxon>
        <taxon>Betulaceae</taxon>
        <taxon>Carpinus</taxon>
    </lineage>
</organism>
<keyword evidence="3" id="KW-1185">Reference proteome</keyword>
<accession>A0A5N6QX08</accession>
<protein>
    <submittedName>
        <fullName evidence="2">Uncharacterized protein</fullName>
    </submittedName>
</protein>
<sequence length="219" mass="25688">MKIMAKVSSTCEGRGRKRGIGEEESSRMERMCAKARKSSNGENAGALSSACMERVMTRRMLREALDEEERRVTEMLMEQERRYKEILMERERSAFIDIENIEVITIEDDEEEVSEKKDEEKRESEAIGDQALAEDKVEEVAAGGGVLEKPEESRLALDPDDWGWTWSCEEKQKWWESVCYPYWETMSFDWVDVDDQELPWEDDLWNLLDIKEVPKDLKK</sequence>
<dbReference type="AlphaFoldDB" id="A0A5N6QX08"/>
<evidence type="ECO:0000313" key="2">
    <source>
        <dbReference type="EMBL" id="KAE8022093.1"/>
    </source>
</evidence>
<proteinExistence type="predicted"/>
<reference evidence="2 3" key="1">
    <citation type="submission" date="2019-06" db="EMBL/GenBank/DDBJ databases">
        <title>A chromosomal-level reference genome of Carpinus fangiana (Coryloideae, Betulaceae).</title>
        <authorList>
            <person name="Yang X."/>
            <person name="Wang Z."/>
            <person name="Zhang L."/>
            <person name="Hao G."/>
            <person name="Liu J."/>
            <person name="Yang Y."/>
        </authorList>
    </citation>
    <scope>NUCLEOTIDE SEQUENCE [LARGE SCALE GENOMIC DNA]</scope>
    <source>
        <strain evidence="2">Cfa_2016G</strain>
        <tissue evidence="2">Leaf</tissue>
    </source>
</reference>
<evidence type="ECO:0000256" key="1">
    <source>
        <dbReference type="SAM" id="MobiDB-lite"/>
    </source>
</evidence>